<dbReference type="Proteomes" id="UP000243459">
    <property type="component" value="Chromosome 3"/>
</dbReference>
<feature type="transmembrane region" description="Helical" evidence="4">
    <location>
        <begin position="158"/>
        <end position="180"/>
    </location>
</feature>
<protein>
    <submittedName>
        <fullName evidence="6">Uncharacterized protein</fullName>
    </submittedName>
</protein>
<feature type="signal peptide" evidence="5">
    <location>
        <begin position="1"/>
        <end position="16"/>
    </location>
</feature>
<keyword evidence="3" id="KW-0687">Ribonucleoprotein</keyword>
<dbReference type="InterPro" id="IPR036227">
    <property type="entry name" value="Ribosomal_uL15/eL18_sf"/>
</dbReference>
<dbReference type="PANTHER" id="PTHR12934">
    <property type="entry name" value="50S RIBOSOMAL PROTEIN L15"/>
    <property type="match status" value="1"/>
</dbReference>
<feature type="transmembrane region" description="Helical" evidence="4">
    <location>
        <begin position="91"/>
        <end position="113"/>
    </location>
</feature>
<organism evidence="6 7">
    <name type="scientific">Asparagus officinalis</name>
    <name type="common">Garden asparagus</name>
    <dbReference type="NCBI Taxonomy" id="4686"/>
    <lineage>
        <taxon>Eukaryota</taxon>
        <taxon>Viridiplantae</taxon>
        <taxon>Streptophyta</taxon>
        <taxon>Embryophyta</taxon>
        <taxon>Tracheophyta</taxon>
        <taxon>Spermatophyta</taxon>
        <taxon>Magnoliopsida</taxon>
        <taxon>Liliopsida</taxon>
        <taxon>Asparagales</taxon>
        <taxon>Asparagaceae</taxon>
        <taxon>Asparagoideae</taxon>
        <taxon>Asparagus</taxon>
    </lineage>
</organism>
<dbReference type="GO" id="GO:0022625">
    <property type="term" value="C:cytosolic large ribosomal subunit"/>
    <property type="evidence" value="ECO:0007669"/>
    <property type="project" value="TreeGrafter"/>
</dbReference>
<keyword evidence="4" id="KW-1133">Transmembrane helix</keyword>
<keyword evidence="4" id="KW-0812">Transmembrane</keyword>
<dbReference type="InterPro" id="IPR005749">
    <property type="entry name" value="Ribosomal_uL15_bac-type"/>
</dbReference>
<dbReference type="GO" id="GO:0006412">
    <property type="term" value="P:translation"/>
    <property type="evidence" value="ECO:0007669"/>
    <property type="project" value="InterPro"/>
</dbReference>
<keyword evidence="7" id="KW-1185">Reference proteome</keyword>
<evidence type="ECO:0000256" key="2">
    <source>
        <dbReference type="ARBA" id="ARBA00022980"/>
    </source>
</evidence>
<dbReference type="SUPFAM" id="SSF52080">
    <property type="entry name" value="Ribosomal proteins L15p and L18e"/>
    <property type="match status" value="1"/>
</dbReference>
<dbReference type="GO" id="GO:0003735">
    <property type="term" value="F:structural constituent of ribosome"/>
    <property type="evidence" value="ECO:0007669"/>
    <property type="project" value="InterPro"/>
</dbReference>
<evidence type="ECO:0000256" key="1">
    <source>
        <dbReference type="ARBA" id="ARBA00007320"/>
    </source>
</evidence>
<dbReference type="EMBL" id="CM007383">
    <property type="protein sequence ID" value="ONK75267.1"/>
    <property type="molecule type" value="Genomic_DNA"/>
</dbReference>
<evidence type="ECO:0000256" key="3">
    <source>
        <dbReference type="ARBA" id="ARBA00023274"/>
    </source>
</evidence>
<dbReference type="AlphaFoldDB" id="A0A5P1FD13"/>
<proteinExistence type="inferred from homology"/>
<feature type="chain" id="PRO_5024283794" evidence="5">
    <location>
        <begin position="17"/>
        <end position="212"/>
    </location>
</feature>
<gene>
    <name evidence="6" type="ORF">A4U43_C03F15090</name>
</gene>
<sequence length="212" mass="23787">MLVPLFIIHTLPLVVGQGNNCGFGMRGQTSRLGPGVRKGFEGGQMPLYRRLPKLRRSLELKANIQVPLVKFAWPHVAWPLVSMVSTSSRSWFQLLVVLVCYFHVGCLVCCFHVDDSCSAWLLLAYFHALCDWVDQFCESEFVFQLAFGFRCLVFGAKLLCWLLVCAFLGCSLLLLGPWTLNFCVGLWLAMVAMVSALAWPLVGQLWLAFGFS</sequence>
<dbReference type="PANTHER" id="PTHR12934:SF11">
    <property type="entry name" value="LARGE RIBOSOMAL SUBUNIT PROTEIN UL15M"/>
    <property type="match status" value="1"/>
</dbReference>
<keyword evidence="4" id="KW-0472">Membrane</keyword>
<comment type="similarity">
    <text evidence="1">Belongs to the universal ribosomal protein uL15 family.</text>
</comment>
<keyword evidence="5" id="KW-0732">Signal</keyword>
<name>A0A5P1FD13_ASPOF</name>
<reference evidence="7" key="1">
    <citation type="journal article" date="2017" name="Nat. Commun.">
        <title>The asparagus genome sheds light on the origin and evolution of a young Y chromosome.</title>
        <authorList>
            <person name="Harkess A."/>
            <person name="Zhou J."/>
            <person name="Xu C."/>
            <person name="Bowers J.E."/>
            <person name="Van der Hulst R."/>
            <person name="Ayyampalayam S."/>
            <person name="Mercati F."/>
            <person name="Riccardi P."/>
            <person name="McKain M.R."/>
            <person name="Kakrana A."/>
            <person name="Tang H."/>
            <person name="Ray J."/>
            <person name="Groenendijk J."/>
            <person name="Arikit S."/>
            <person name="Mathioni S.M."/>
            <person name="Nakano M."/>
            <person name="Shan H."/>
            <person name="Telgmann-Rauber A."/>
            <person name="Kanno A."/>
            <person name="Yue Z."/>
            <person name="Chen H."/>
            <person name="Li W."/>
            <person name="Chen Y."/>
            <person name="Xu X."/>
            <person name="Zhang Y."/>
            <person name="Luo S."/>
            <person name="Chen H."/>
            <person name="Gao J."/>
            <person name="Mao Z."/>
            <person name="Pires J.C."/>
            <person name="Luo M."/>
            <person name="Kudrna D."/>
            <person name="Wing R.A."/>
            <person name="Meyers B.C."/>
            <person name="Yi K."/>
            <person name="Kong H."/>
            <person name="Lavrijsen P."/>
            <person name="Sunseri F."/>
            <person name="Falavigna A."/>
            <person name="Ye Y."/>
            <person name="Leebens-Mack J.H."/>
            <person name="Chen G."/>
        </authorList>
    </citation>
    <scope>NUCLEOTIDE SEQUENCE [LARGE SCALE GENOMIC DNA]</scope>
    <source>
        <strain evidence="7">cv. DH0086</strain>
    </source>
</reference>
<keyword evidence="2" id="KW-0689">Ribosomal protein</keyword>
<evidence type="ECO:0000313" key="6">
    <source>
        <dbReference type="EMBL" id="ONK75267.1"/>
    </source>
</evidence>
<evidence type="ECO:0000256" key="5">
    <source>
        <dbReference type="SAM" id="SignalP"/>
    </source>
</evidence>
<accession>A0A5P1FD13</accession>
<dbReference type="Gramene" id="ONK75267">
    <property type="protein sequence ID" value="ONK75267"/>
    <property type="gene ID" value="A4U43_C03F15090"/>
</dbReference>
<evidence type="ECO:0000256" key="4">
    <source>
        <dbReference type="SAM" id="Phobius"/>
    </source>
</evidence>
<evidence type="ECO:0000313" key="7">
    <source>
        <dbReference type="Proteomes" id="UP000243459"/>
    </source>
</evidence>
<feature type="transmembrane region" description="Helical" evidence="4">
    <location>
        <begin position="186"/>
        <end position="209"/>
    </location>
</feature>